<organism evidence="1 2">
    <name type="scientific">Giardia muris</name>
    <dbReference type="NCBI Taxonomy" id="5742"/>
    <lineage>
        <taxon>Eukaryota</taxon>
        <taxon>Metamonada</taxon>
        <taxon>Diplomonadida</taxon>
        <taxon>Hexamitidae</taxon>
        <taxon>Giardiinae</taxon>
        <taxon>Giardia</taxon>
    </lineage>
</organism>
<gene>
    <name evidence="1" type="ORF">GMRT_11712</name>
</gene>
<dbReference type="OrthoDB" id="10250864at2759"/>
<evidence type="ECO:0000313" key="2">
    <source>
        <dbReference type="Proteomes" id="UP000315496"/>
    </source>
</evidence>
<keyword evidence="2" id="KW-1185">Reference proteome</keyword>
<evidence type="ECO:0000313" key="1">
    <source>
        <dbReference type="EMBL" id="TNJ26721.1"/>
    </source>
</evidence>
<reference evidence="1 2" key="1">
    <citation type="submission" date="2019-05" db="EMBL/GenBank/DDBJ databases">
        <title>The compact genome of Giardia muris reveals important steps in the evolution of intestinal protozoan parasites.</title>
        <authorList>
            <person name="Xu F."/>
            <person name="Jimenez-Gonzalez A."/>
            <person name="Einarsson E."/>
            <person name="Astvaldsson A."/>
            <person name="Peirasmaki D."/>
            <person name="Eckmann L."/>
            <person name="Andersson J.O."/>
            <person name="Svard S.G."/>
            <person name="Jerlstrom-Hultqvist J."/>
        </authorList>
    </citation>
    <scope>NUCLEOTIDE SEQUENCE [LARGE SCALE GENOMIC DNA]</scope>
    <source>
        <strain evidence="1 2">Roberts-Thomson</strain>
    </source>
</reference>
<dbReference type="VEuPathDB" id="GiardiaDB:GMRT_11712"/>
<dbReference type="EMBL" id="VDLU01000004">
    <property type="protein sequence ID" value="TNJ26721.1"/>
    <property type="molecule type" value="Genomic_DNA"/>
</dbReference>
<sequence length="188" mass="21962">MLSRARTFAFDRAEFQTLLLRHELQADTLLRKSRGTLIRKGFTKTDYHCANWHGCPFHMTIRKDKGNPQLVTVTLQAPHRHTGEHKSGYMYGTLSYKLLNIIRDSVNLFDMTYDMGGIKRALYDAIDEALNGFDLITDTLRELFSDDSEFFLTQRRSIDDIMPSDICIRRRIERYIELESRDSICNDT</sequence>
<protein>
    <submittedName>
        <fullName evidence="1">Uncharacterized protein</fullName>
    </submittedName>
</protein>
<proteinExistence type="predicted"/>
<dbReference type="AlphaFoldDB" id="A0A4Z1T2S5"/>
<accession>A0A4Z1T2S5</accession>
<name>A0A4Z1T2S5_GIAMU</name>
<comment type="caution">
    <text evidence="1">The sequence shown here is derived from an EMBL/GenBank/DDBJ whole genome shotgun (WGS) entry which is preliminary data.</text>
</comment>
<dbReference type="Proteomes" id="UP000315496">
    <property type="component" value="Chromosome 4"/>
</dbReference>